<keyword evidence="3" id="KW-0807">Transducer</keyword>
<dbReference type="PROSITE" id="PS50885">
    <property type="entry name" value="HAMP"/>
    <property type="match status" value="1"/>
</dbReference>
<dbReference type="EMBL" id="JAGTAR010000001">
    <property type="protein sequence ID" value="MBR8534125.1"/>
    <property type="molecule type" value="Genomic_DNA"/>
</dbReference>
<feature type="transmembrane region" description="Helical" evidence="6">
    <location>
        <begin position="12"/>
        <end position="33"/>
    </location>
</feature>
<keyword evidence="4" id="KW-0175">Coiled coil</keyword>
<gene>
    <name evidence="9" type="ORF">KDU71_01005</name>
</gene>
<evidence type="ECO:0000256" key="6">
    <source>
        <dbReference type="SAM" id="Phobius"/>
    </source>
</evidence>
<dbReference type="InterPro" id="IPR004089">
    <property type="entry name" value="MCPsignal_dom"/>
</dbReference>
<dbReference type="CDD" id="cd06225">
    <property type="entry name" value="HAMP"/>
    <property type="match status" value="1"/>
</dbReference>
<dbReference type="AlphaFoldDB" id="A0A941F2F1"/>
<feature type="transmembrane region" description="Helical" evidence="6">
    <location>
        <begin position="281"/>
        <end position="299"/>
    </location>
</feature>
<dbReference type="Proteomes" id="UP000679220">
    <property type="component" value="Unassembled WGS sequence"/>
</dbReference>
<accession>A0A941F2F1</accession>
<dbReference type="PANTHER" id="PTHR43531">
    <property type="entry name" value="PROTEIN ICFG"/>
    <property type="match status" value="1"/>
</dbReference>
<organism evidence="9 10">
    <name type="scientific">Carboxylicivirga sediminis</name>
    <dbReference type="NCBI Taxonomy" id="2006564"/>
    <lineage>
        <taxon>Bacteria</taxon>
        <taxon>Pseudomonadati</taxon>
        <taxon>Bacteroidota</taxon>
        <taxon>Bacteroidia</taxon>
        <taxon>Marinilabiliales</taxon>
        <taxon>Marinilabiliaceae</taxon>
        <taxon>Carboxylicivirga</taxon>
    </lineage>
</organism>
<dbReference type="RefSeq" id="WP_212188029.1">
    <property type="nucleotide sequence ID" value="NZ_JAGTAR010000001.1"/>
</dbReference>
<keyword evidence="6" id="KW-0812">Transmembrane</keyword>
<dbReference type="GO" id="GO:0007165">
    <property type="term" value="P:signal transduction"/>
    <property type="evidence" value="ECO:0007669"/>
    <property type="project" value="UniProtKB-KW"/>
</dbReference>
<dbReference type="InterPro" id="IPR003660">
    <property type="entry name" value="HAMP_dom"/>
</dbReference>
<evidence type="ECO:0000313" key="10">
    <source>
        <dbReference type="Proteomes" id="UP000679220"/>
    </source>
</evidence>
<dbReference type="Pfam" id="PF00015">
    <property type="entry name" value="MCPsignal"/>
    <property type="match status" value="1"/>
</dbReference>
<comment type="caution">
    <text evidence="9">The sequence shown here is derived from an EMBL/GenBank/DDBJ whole genome shotgun (WGS) entry which is preliminary data.</text>
</comment>
<evidence type="ECO:0000259" key="8">
    <source>
        <dbReference type="PROSITE" id="PS50885"/>
    </source>
</evidence>
<dbReference type="PROSITE" id="PS50111">
    <property type="entry name" value="CHEMOTAXIS_TRANSDUC_2"/>
    <property type="match status" value="1"/>
</dbReference>
<dbReference type="GO" id="GO:0004888">
    <property type="term" value="F:transmembrane signaling receptor activity"/>
    <property type="evidence" value="ECO:0007669"/>
    <property type="project" value="TreeGrafter"/>
</dbReference>
<evidence type="ECO:0000259" key="7">
    <source>
        <dbReference type="PROSITE" id="PS50111"/>
    </source>
</evidence>
<name>A0A941F2F1_9BACT</name>
<evidence type="ECO:0000256" key="3">
    <source>
        <dbReference type="PROSITE-ProRule" id="PRU00284"/>
    </source>
</evidence>
<dbReference type="GO" id="GO:0005886">
    <property type="term" value="C:plasma membrane"/>
    <property type="evidence" value="ECO:0007669"/>
    <property type="project" value="TreeGrafter"/>
</dbReference>
<evidence type="ECO:0000256" key="5">
    <source>
        <dbReference type="SAM" id="MobiDB-lite"/>
    </source>
</evidence>
<evidence type="ECO:0000256" key="1">
    <source>
        <dbReference type="ARBA" id="ARBA00022500"/>
    </source>
</evidence>
<evidence type="ECO:0000313" key="9">
    <source>
        <dbReference type="EMBL" id="MBR8534125.1"/>
    </source>
</evidence>
<reference evidence="9" key="1">
    <citation type="journal article" date="2018" name="Int. J. Syst. Evol. Microbiol.">
        <title>Carboxylicivirga sediminis sp. nov., isolated from coastal sediment.</title>
        <authorList>
            <person name="Wang F.Q."/>
            <person name="Ren L.H."/>
            <person name="Zou R.J."/>
            <person name="Sun Y.Z."/>
            <person name="Liu X.J."/>
            <person name="Jiang F."/>
            <person name="Liu L.J."/>
        </authorList>
    </citation>
    <scope>NUCLEOTIDE SEQUENCE</scope>
    <source>
        <strain evidence="9">JR1</strain>
    </source>
</reference>
<keyword evidence="1" id="KW-0145">Chemotaxis</keyword>
<evidence type="ECO:0000256" key="2">
    <source>
        <dbReference type="ARBA" id="ARBA00029447"/>
    </source>
</evidence>
<feature type="coiled-coil region" evidence="4">
    <location>
        <begin position="335"/>
        <end position="365"/>
    </location>
</feature>
<dbReference type="InterPro" id="IPR051310">
    <property type="entry name" value="MCP_chemotaxis"/>
</dbReference>
<proteinExistence type="inferred from homology"/>
<keyword evidence="6" id="KW-0472">Membrane</keyword>
<comment type="similarity">
    <text evidence="2">Belongs to the methyl-accepting chemotaxis (MCP) protein family.</text>
</comment>
<dbReference type="PANTHER" id="PTHR43531:SF11">
    <property type="entry name" value="METHYL-ACCEPTING CHEMOTAXIS PROTEIN 3"/>
    <property type="match status" value="1"/>
</dbReference>
<reference evidence="9" key="2">
    <citation type="submission" date="2021-04" db="EMBL/GenBank/DDBJ databases">
        <authorList>
            <person name="Zhang T."/>
            <person name="Zhang Y."/>
            <person name="Lu D."/>
            <person name="Zuo D."/>
            <person name="Du Z."/>
        </authorList>
    </citation>
    <scope>NUCLEOTIDE SEQUENCE</scope>
    <source>
        <strain evidence="9">JR1</strain>
    </source>
</reference>
<evidence type="ECO:0000256" key="4">
    <source>
        <dbReference type="SAM" id="Coils"/>
    </source>
</evidence>
<feature type="domain" description="HAMP" evidence="8">
    <location>
        <begin position="305"/>
        <end position="357"/>
    </location>
</feature>
<keyword evidence="6" id="KW-1133">Transmembrane helix</keyword>
<dbReference type="SUPFAM" id="SSF58104">
    <property type="entry name" value="Methyl-accepting chemotaxis protein (MCP) signaling domain"/>
    <property type="match status" value="1"/>
</dbReference>
<keyword evidence="10" id="KW-1185">Reference proteome</keyword>
<dbReference type="SMART" id="SM00283">
    <property type="entry name" value="MA"/>
    <property type="match status" value="1"/>
</dbReference>
<feature type="domain" description="Methyl-accepting transducer" evidence="7">
    <location>
        <begin position="362"/>
        <end position="577"/>
    </location>
</feature>
<dbReference type="GO" id="GO:0006935">
    <property type="term" value="P:chemotaxis"/>
    <property type="evidence" value="ECO:0007669"/>
    <property type="project" value="UniProtKB-KW"/>
</dbReference>
<feature type="region of interest" description="Disordered" evidence="5">
    <location>
        <begin position="374"/>
        <end position="396"/>
    </location>
</feature>
<sequence>MKISNIRNLSIRYRLMMGFTIMIICVALVGLIGRNSINKTSKVVKLANHLKLAQTHLMNARIGVLYFMKFTDETKVESTINNLNNALLEIESTDGLNTVKDLNTDSLRQAISSYLKAFNHYVTVENNKQTTKANWSKTGTKVGAIISYDQQLNKFSKLSKDVLYAHSQVRMAAWEFVSNPLDANGDINDNLVTKVKGRLNKFYSVLDAAKLNHNDKTIASLNKIYDSYREYEKAFESFVSENKEQGLQIKAMQIAGAQVAQLSDSIVDKIHTEEQDVMRSASLWGSSILIVAILIAIIISRITSVSIIKPVNKGLHLAESLAKGELFHSFETTGNDEISRLLQAMKQMNNKLQEVVAEIMNGAEQLNLASEQLNQSSQELTQGASEQAASLEEVSTTMEEMVANIEQSNANAGTTESHSSQALEGIRLTAHESAKASQANKLITDKISIIEEIAMQTNILALNASVEAARAGEHGRGFSVVAGEVRKLAERSQDAAAEIVKYAEESNNLSSNSNQQLNNMLPTLDSSYSLIKEISAATSEQRDAVQQINASIQQLNHTTQLNASSSEEIAANAEELNSQATQLNALINYFKLNN</sequence>
<protein>
    <submittedName>
        <fullName evidence="9">Methyl-accepting chemotaxis protein</fullName>
    </submittedName>
</protein>
<dbReference type="Gene3D" id="1.10.287.950">
    <property type="entry name" value="Methyl-accepting chemotaxis protein"/>
    <property type="match status" value="1"/>
</dbReference>